<dbReference type="InterPro" id="IPR050275">
    <property type="entry name" value="PGM_Phosphatase"/>
</dbReference>
<gene>
    <name evidence="1" type="ORF">BN46_1391</name>
    <name evidence="2" type="ORF">HMPREF9719_01602</name>
</gene>
<dbReference type="eggNOG" id="COG0406">
    <property type="taxonomic scope" value="Bacteria"/>
</dbReference>
<dbReference type="EC" id="5.4.2.1" evidence="1"/>
<evidence type="ECO:0000313" key="2">
    <source>
        <dbReference type="EMBL" id="EJZ81475.1"/>
    </source>
</evidence>
<proteinExistence type="predicted"/>
<reference evidence="2 3" key="2">
    <citation type="submission" date="2012-08" db="EMBL/GenBank/DDBJ databases">
        <title>The Genome Sequence of Turicella otitidis ATCC 51513.</title>
        <authorList>
            <consortium name="The Broad Institute Genome Sequencing Platform"/>
            <person name="Earl A."/>
            <person name="Ward D."/>
            <person name="Feldgarden M."/>
            <person name="Gevers D."/>
            <person name="Huys G."/>
            <person name="Walker B."/>
            <person name="Young S.K."/>
            <person name="Zeng Q."/>
            <person name="Gargeya S."/>
            <person name="Fitzgerald M."/>
            <person name="Haas B."/>
            <person name="Abouelleil A."/>
            <person name="Alvarado L."/>
            <person name="Arachchi H.M."/>
            <person name="Berlin A.M."/>
            <person name="Chapman S.B."/>
            <person name="Goldberg J."/>
            <person name="Griggs A."/>
            <person name="Gujja S."/>
            <person name="Hansen M."/>
            <person name="Howarth C."/>
            <person name="Imamovic A."/>
            <person name="Larimer J."/>
            <person name="McCowen C."/>
            <person name="Montmayeur A."/>
            <person name="Murphy C."/>
            <person name="Neiman D."/>
            <person name="Pearson M."/>
            <person name="Priest M."/>
            <person name="Roberts A."/>
            <person name="Saif S."/>
            <person name="Shea T."/>
            <person name="Sisk P."/>
            <person name="Sykes S."/>
            <person name="Wortman J."/>
            <person name="Nusbaum C."/>
            <person name="Birren B."/>
        </authorList>
    </citation>
    <scope>NUCLEOTIDE SEQUENCE [LARGE SCALE GENOMIC DNA]</scope>
    <source>
        <strain evidence="2 3">ATCC 51513</strain>
    </source>
</reference>
<dbReference type="OrthoDB" id="3215466at2"/>
<dbReference type="EMBL" id="CAJZ01000207">
    <property type="protein sequence ID" value="CCI84107.1"/>
    <property type="molecule type" value="Genomic_DNA"/>
</dbReference>
<dbReference type="GO" id="GO:0016853">
    <property type="term" value="F:isomerase activity"/>
    <property type="evidence" value="ECO:0007669"/>
    <property type="project" value="UniProtKB-KW"/>
</dbReference>
<dbReference type="Gene3D" id="3.40.50.1240">
    <property type="entry name" value="Phosphoglycerate mutase-like"/>
    <property type="match status" value="1"/>
</dbReference>
<dbReference type="Proteomes" id="UP000006078">
    <property type="component" value="Unassembled WGS sequence"/>
</dbReference>
<dbReference type="SMART" id="SM00855">
    <property type="entry name" value="PGAM"/>
    <property type="match status" value="1"/>
</dbReference>
<dbReference type="EMBL" id="AHAE01000075">
    <property type="protein sequence ID" value="EJZ81475.1"/>
    <property type="molecule type" value="Genomic_DNA"/>
</dbReference>
<protein>
    <submittedName>
        <fullName evidence="1">Putative phosphoglycerate mutase</fullName>
        <ecNumber evidence="1">5.4.2.1</ecNumber>
    </submittedName>
</protein>
<keyword evidence="1" id="KW-0413">Isomerase</keyword>
<dbReference type="PANTHER" id="PTHR48100">
    <property type="entry name" value="BROAD-SPECIFICITY PHOSPHATASE YOR283W-RELATED"/>
    <property type="match status" value="1"/>
</dbReference>
<dbReference type="PANTHER" id="PTHR48100:SF51">
    <property type="entry name" value="PHOSPHOGLYCERATE MUTASE"/>
    <property type="match status" value="1"/>
</dbReference>
<dbReference type="AlphaFoldDB" id="I7L9V7"/>
<dbReference type="RefSeq" id="WP_004601492.1">
    <property type="nucleotide sequence ID" value="NZ_HF541868.1"/>
</dbReference>
<evidence type="ECO:0000313" key="1">
    <source>
        <dbReference type="EMBL" id="CCI84107.1"/>
    </source>
</evidence>
<reference evidence="1 4" key="1">
    <citation type="journal article" date="2012" name="J. Bacteriol.">
        <title>Draft Genome Sequence of Turicella otitidis ATCC 51513, Isolated from Middle Ear Fluid from a Child with Otitis Media.</title>
        <authorList>
            <person name="Brinkrolf K."/>
            <person name="Schneider J."/>
            <person name="Knecht M."/>
            <person name="Ruckert C."/>
            <person name="Tauch A."/>
        </authorList>
    </citation>
    <scope>NUCLEOTIDE SEQUENCE [LARGE SCALE GENOMIC DNA]</scope>
    <source>
        <strain evidence="1 4">ATCC 51513</strain>
    </source>
</reference>
<dbReference type="PATRIC" id="fig|883169.3.peg.1544"/>
<keyword evidence="3" id="KW-1185">Reference proteome</keyword>
<dbReference type="InterPro" id="IPR029033">
    <property type="entry name" value="His_PPase_superfam"/>
</dbReference>
<dbReference type="Pfam" id="PF00300">
    <property type="entry name" value="His_Phos_1"/>
    <property type="match status" value="1"/>
</dbReference>
<dbReference type="CDD" id="cd07067">
    <property type="entry name" value="HP_PGM_like"/>
    <property type="match status" value="1"/>
</dbReference>
<accession>I7L9V7</accession>
<dbReference type="GO" id="GO:0016791">
    <property type="term" value="F:phosphatase activity"/>
    <property type="evidence" value="ECO:0007669"/>
    <property type="project" value="TreeGrafter"/>
</dbReference>
<dbReference type="SUPFAM" id="SSF53254">
    <property type="entry name" value="Phosphoglycerate mutase-like"/>
    <property type="match status" value="1"/>
</dbReference>
<sequence length="209" mass="23056">MSSTPTPAPATVVHLVRHGEVYNPDRILYGRLPNFRLSARGENQAARTAEAFRGHDVAFLGCSPLARARQTAAPISEILGLEPEADERLIESGNSFEGKRTKGLRSVLWRPSSWPLLKDPSVPSWGEPYAEIAERMFAAIAQARARAEGREAVLVSHQLPIVTVQRTLRGQRLAHNPQSRRCALASVTSVVYRGEEVVDLRYAEPAQEV</sequence>
<dbReference type="GO" id="GO:0005737">
    <property type="term" value="C:cytoplasm"/>
    <property type="evidence" value="ECO:0007669"/>
    <property type="project" value="TreeGrafter"/>
</dbReference>
<evidence type="ECO:0000313" key="3">
    <source>
        <dbReference type="Proteomes" id="UP000006078"/>
    </source>
</evidence>
<dbReference type="InterPro" id="IPR013078">
    <property type="entry name" value="His_Pase_superF_clade-1"/>
</dbReference>
<organism evidence="1 4">
    <name type="scientific">Corynebacterium otitidis ATCC 51513</name>
    <dbReference type="NCBI Taxonomy" id="883169"/>
    <lineage>
        <taxon>Bacteria</taxon>
        <taxon>Bacillati</taxon>
        <taxon>Actinomycetota</taxon>
        <taxon>Actinomycetes</taxon>
        <taxon>Mycobacteriales</taxon>
        <taxon>Corynebacteriaceae</taxon>
        <taxon>Corynebacterium</taxon>
    </lineage>
</organism>
<dbReference type="STRING" id="29321.AAV33_08705"/>
<comment type="caution">
    <text evidence="1">The sequence shown here is derived from an EMBL/GenBank/DDBJ whole genome shotgun (WGS) entry which is preliminary data.</text>
</comment>
<dbReference type="HOGENOM" id="CLU_033323_5_1_11"/>
<dbReference type="Proteomes" id="UP000011016">
    <property type="component" value="Unassembled WGS sequence"/>
</dbReference>
<evidence type="ECO:0000313" key="4">
    <source>
        <dbReference type="Proteomes" id="UP000011016"/>
    </source>
</evidence>
<name>I7L9V7_9CORY</name>